<feature type="transmembrane region" description="Helical" evidence="7">
    <location>
        <begin position="370"/>
        <end position="394"/>
    </location>
</feature>
<keyword evidence="6 7" id="KW-0472">Membrane</keyword>
<comment type="caution">
    <text evidence="9">The sequence shown here is derived from an EMBL/GenBank/DDBJ whole genome shotgun (WGS) entry which is preliminary data.</text>
</comment>
<feature type="signal peptide" evidence="7">
    <location>
        <begin position="1"/>
        <end position="25"/>
    </location>
</feature>
<evidence type="ECO:0000313" key="9">
    <source>
        <dbReference type="EMBL" id="KAL3762032.1"/>
    </source>
</evidence>
<proteinExistence type="inferred from homology"/>
<dbReference type="PANTHER" id="PTHR10766">
    <property type="entry name" value="TRANSMEMBRANE 9 SUPERFAMILY PROTEIN"/>
    <property type="match status" value="1"/>
</dbReference>
<dbReference type="EMBL" id="JALLBG020000143">
    <property type="protein sequence ID" value="KAL3762032.1"/>
    <property type="molecule type" value="Genomic_DNA"/>
</dbReference>
<feature type="transmembrane region" description="Helical" evidence="7">
    <location>
        <begin position="586"/>
        <end position="619"/>
    </location>
</feature>
<accession>A0ABD3MEK1</accession>
<name>A0ABD3MEK1_9STRA</name>
<keyword evidence="10" id="KW-1185">Reference proteome</keyword>
<feature type="transmembrane region" description="Helical" evidence="7">
    <location>
        <begin position="625"/>
        <end position="653"/>
    </location>
</feature>
<gene>
    <name evidence="9" type="ORF">ACHAWU_002128</name>
</gene>
<evidence type="ECO:0000256" key="2">
    <source>
        <dbReference type="ARBA" id="ARBA00005227"/>
    </source>
</evidence>
<dbReference type="AlphaFoldDB" id="A0ABD3MEK1"/>
<protein>
    <recommendedName>
        <fullName evidence="7">Transmembrane 9 superfamily member</fullName>
    </recommendedName>
</protein>
<evidence type="ECO:0000256" key="4">
    <source>
        <dbReference type="ARBA" id="ARBA00022729"/>
    </source>
</evidence>
<evidence type="ECO:0000256" key="1">
    <source>
        <dbReference type="ARBA" id="ARBA00004141"/>
    </source>
</evidence>
<evidence type="ECO:0000256" key="7">
    <source>
        <dbReference type="RuleBase" id="RU363079"/>
    </source>
</evidence>
<evidence type="ECO:0000313" key="10">
    <source>
        <dbReference type="Proteomes" id="UP001530293"/>
    </source>
</evidence>
<keyword evidence="4 7" id="KW-0732">Signal</keyword>
<dbReference type="Pfam" id="PF02990">
    <property type="entry name" value="EMP70"/>
    <property type="match status" value="1"/>
</dbReference>
<comment type="subcellular location">
    <subcellularLocation>
        <location evidence="1">Membrane</location>
        <topology evidence="1">Multi-pass membrane protein</topology>
    </subcellularLocation>
</comment>
<feature type="transmembrane region" description="Helical" evidence="7">
    <location>
        <begin position="471"/>
        <end position="489"/>
    </location>
</feature>
<feature type="transmembrane region" description="Helical" evidence="7">
    <location>
        <begin position="510"/>
        <end position="533"/>
    </location>
</feature>
<dbReference type="GO" id="GO:0016020">
    <property type="term" value="C:membrane"/>
    <property type="evidence" value="ECO:0007669"/>
    <property type="project" value="UniProtKB-SubCell"/>
</dbReference>
<feature type="chain" id="PRO_5044532779" description="Transmembrane 9 superfamily member" evidence="7">
    <location>
        <begin position="26"/>
        <end position="735"/>
    </location>
</feature>
<feature type="transmembrane region" description="Helical" evidence="7">
    <location>
        <begin position="539"/>
        <end position="565"/>
    </location>
</feature>
<reference evidence="9 10" key="1">
    <citation type="submission" date="2024-10" db="EMBL/GenBank/DDBJ databases">
        <title>Updated reference genomes for cyclostephanoid diatoms.</title>
        <authorList>
            <person name="Roberts W.R."/>
            <person name="Alverson A.J."/>
        </authorList>
    </citation>
    <scope>NUCLEOTIDE SEQUENCE [LARGE SCALE GENOMIC DNA]</scope>
    <source>
        <strain evidence="9 10">AJA232-27</strain>
    </source>
</reference>
<evidence type="ECO:0000256" key="3">
    <source>
        <dbReference type="ARBA" id="ARBA00022692"/>
    </source>
</evidence>
<dbReference type="InterPro" id="IPR004240">
    <property type="entry name" value="EMP70"/>
</dbReference>
<sequence>MAMARLLVKAALLLTIVLSLHVATAEKSNSNASKGPPPKKPKMTRKEQKIEAREKAVKFANMKAAGQDQVSMTKEAAELRSYELRNKKKKGLLKRREVSLAQVLFPGASPEEYSDHEPVPAFVDLVESKKTQLPFEYYDLPTCPEPAEKIQKRFRQRRNLGSRLMGFKLQMAPYNFPAKVDKECTPLCVVEVGGKKLKWLRKLVDRQYRVHLTLDQLPVLMRSKELNYAVRGYPVGFKAPPSYTGLKEDEFYLYNHLKFTITYREEPSEFEGIRITGFDVHPVSITHEFGKGKVELETNLEAANNKDDWSTCTKGESPVNEPETYLALRTGSAGESMRILYSYEVTWQQSDIPWADRWDVYLVGSPDDEIHYFAIVNSLMIVVFLTGAVATIMIRTLRKDIAGYNELQTLEEAQEETGWKLVHGDVFRPPQSHPMLLSVLVGTGAQIGTAFFATLLASMLRMLNPIKKGQALTAVIVLYVLCGGVGGYVSSRLYKFCDAKSWKRCTIATAMGFPGLIVGMFMVLNVFLTFVGAATAVSFVTIFLVFLLWAGVSTPLVFVGSYFGYRAEKVSVPTKTNQIARFIPELPYYAAPPTSIFLAGLLPFGSVCIELFFIMSALWLHQLYYIMGFLMAVLLILVATCAQVAVVMCYLQLCVEDHRWWWKSFLNCASSGFYLFLYSLWFLSSKLELVGVLPVVIYLTYMSMISIAFGLMCGTVGYLSCFWFTQKIYGAVKVD</sequence>
<dbReference type="Proteomes" id="UP001530293">
    <property type="component" value="Unassembled WGS sequence"/>
</dbReference>
<feature type="transmembrane region" description="Helical" evidence="7">
    <location>
        <begin position="695"/>
        <end position="719"/>
    </location>
</feature>
<organism evidence="9 10">
    <name type="scientific">Discostella pseudostelligera</name>
    <dbReference type="NCBI Taxonomy" id="259834"/>
    <lineage>
        <taxon>Eukaryota</taxon>
        <taxon>Sar</taxon>
        <taxon>Stramenopiles</taxon>
        <taxon>Ochrophyta</taxon>
        <taxon>Bacillariophyta</taxon>
        <taxon>Coscinodiscophyceae</taxon>
        <taxon>Thalassiosirophycidae</taxon>
        <taxon>Stephanodiscales</taxon>
        <taxon>Stephanodiscaceae</taxon>
        <taxon>Discostella</taxon>
    </lineage>
</organism>
<feature type="transmembrane region" description="Helical" evidence="7">
    <location>
        <begin position="665"/>
        <end position="683"/>
    </location>
</feature>
<feature type="transmembrane region" description="Helical" evidence="7">
    <location>
        <begin position="436"/>
        <end position="459"/>
    </location>
</feature>
<evidence type="ECO:0000256" key="6">
    <source>
        <dbReference type="ARBA" id="ARBA00023136"/>
    </source>
</evidence>
<comment type="similarity">
    <text evidence="2 7">Belongs to the nonaspanin (TM9SF) (TC 9.A.2) family.</text>
</comment>
<keyword evidence="3 7" id="KW-0812">Transmembrane</keyword>
<keyword evidence="5 7" id="KW-1133">Transmembrane helix</keyword>
<evidence type="ECO:0000256" key="5">
    <source>
        <dbReference type="ARBA" id="ARBA00022989"/>
    </source>
</evidence>
<evidence type="ECO:0000256" key="8">
    <source>
        <dbReference type="SAM" id="MobiDB-lite"/>
    </source>
</evidence>
<dbReference type="PANTHER" id="PTHR10766:SF111">
    <property type="entry name" value="TRANSMEMBRANE 9 SUPERFAMILY MEMBER 2"/>
    <property type="match status" value="1"/>
</dbReference>
<feature type="region of interest" description="Disordered" evidence="8">
    <location>
        <begin position="25"/>
        <end position="50"/>
    </location>
</feature>
<dbReference type="GO" id="GO:0005737">
    <property type="term" value="C:cytoplasm"/>
    <property type="evidence" value="ECO:0007669"/>
    <property type="project" value="UniProtKB-ARBA"/>
</dbReference>